<dbReference type="Pfam" id="PF24961">
    <property type="entry name" value="NfeD_membrane"/>
    <property type="match status" value="1"/>
</dbReference>
<dbReference type="Gene3D" id="3.90.226.10">
    <property type="entry name" value="2-enoyl-CoA Hydratase, Chain A, domain 1"/>
    <property type="match status" value="1"/>
</dbReference>
<dbReference type="SUPFAM" id="SSF52096">
    <property type="entry name" value="ClpP/crotonase"/>
    <property type="match status" value="1"/>
</dbReference>
<evidence type="ECO:0000313" key="9">
    <source>
        <dbReference type="EMBL" id="QEK12362.1"/>
    </source>
</evidence>
<evidence type="ECO:0000256" key="5">
    <source>
        <dbReference type="SAM" id="Phobius"/>
    </source>
</evidence>
<dbReference type="AlphaFoldDB" id="A0A5C0SEJ7"/>
<evidence type="ECO:0000313" key="10">
    <source>
        <dbReference type="Proteomes" id="UP000324646"/>
    </source>
</evidence>
<evidence type="ECO:0000256" key="3">
    <source>
        <dbReference type="ARBA" id="ARBA00022989"/>
    </source>
</evidence>
<dbReference type="InterPro" id="IPR056739">
    <property type="entry name" value="NfeD_membrane"/>
</dbReference>
<gene>
    <name evidence="9" type="ORF">FQB35_08230</name>
</gene>
<dbReference type="KEGG" id="crs:FQB35_08230"/>
<feature type="transmembrane region" description="Helical" evidence="5">
    <location>
        <begin position="284"/>
        <end position="301"/>
    </location>
</feature>
<evidence type="ECO:0000259" key="6">
    <source>
        <dbReference type="Pfam" id="PF01957"/>
    </source>
</evidence>
<accession>A0A5C0SEJ7</accession>
<sequence>MRRCYIKSIILFFIIIFSILSSIYVYAENEKNVYVIPIKGEINPAVTKFVKSAINDAENDPHSVAIIFEIDTLGGMINQATQIRDAIMKTPLCTISFVNNKAESAGVLITIASEHIVMNNGSTIGSAETIPYTEKNISYWKGELRTTSEQRGRESRLIESMADRRIEIKDPNNPDRYITKEGELLNLTTKEAKELGFIDFISNDYDDILNEFDIEYTNIINIKPDFKMMLAQGVTSSVFLPIILSIGFIGLIVEFLTPGFGIGGTIGLIAFTIFFGGSMLAGNANFGIILIFIVGITLLLIEAVAPGFGAPGIGGILCIIVSIIVSSDSIILGVTSLAIAFILTIIVAILLLKYGPKNRYFDKIVLGTELRKEKGFISTKENKFLLGLEGITVTPLRPAGIAVVNDIRIDVVTEGEYIEINTKIKVMKVEGRKIIVKKIS</sequence>
<dbReference type="InterPro" id="IPR029045">
    <property type="entry name" value="ClpP/crotonase-like_dom_sf"/>
</dbReference>
<evidence type="ECO:0000259" key="7">
    <source>
        <dbReference type="Pfam" id="PF24961"/>
    </source>
</evidence>
<dbReference type="Proteomes" id="UP000324646">
    <property type="component" value="Chromosome"/>
</dbReference>
<dbReference type="Pfam" id="PF25145">
    <property type="entry name" value="NfeD1b_N"/>
    <property type="match status" value="1"/>
</dbReference>
<keyword evidence="2 5" id="KW-0812">Transmembrane</keyword>
<dbReference type="CDD" id="cd07021">
    <property type="entry name" value="Clp_protease_NfeD_like"/>
    <property type="match status" value="1"/>
</dbReference>
<dbReference type="InterPro" id="IPR002810">
    <property type="entry name" value="NfeD-like_C"/>
</dbReference>
<dbReference type="GO" id="GO:0005886">
    <property type="term" value="C:plasma membrane"/>
    <property type="evidence" value="ECO:0007669"/>
    <property type="project" value="TreeGrafter"/>
</dbReference>
<keyword evidence="4 5" id="KW-0472">Membrane</keyword>
<feature type="domain" description="NfeD integral membrane" evidence="7">
    <location>
        <begin position="241"/>
        <end position="353"/>
    </location>
</feature>
<reference evidence="9 10" key="1">
    <citation type="submission" date="2019-07" db="EMBL/GenBank/DDBJ databases">
        <title>Complete genome of Crassaminicella thermophila SY095.</title>
        <authorList>
            <person name="Li X."/>
        </authorList>
    </citation>
    <scope>NUCLEOTIDE SEQUENCE [LARGE SCALE GENOMIC DNA]</scope>
    <source>
        <strain evidence="9 10">SY095</strain>
    </source>
</reference>
<feature type="domain" description="NfeD1b N-terminal" evidence="8">
    <location>
        <begin position="32"/>
        <end position="220"/>
    </location>
</feature>
<feature type="transmembrane region" description="Helical" evidence="5">
    <location>
        <begin position="331"/>
        <end position="352"/>
    </location>
</feature>
<dbReference type="PANTHER" id="PTHR33507:SF3">
    <property type="entry name" value="INNER MEMBRANE PROTEIN YBBJ"/>
    <property type="match status" value="1"/>
</dbReference>
<feature type="domain" description="NfeD-like C-terminal" evidence="6">
    <location>
        <begin position="385"/>
        <end position="438"/>
    </location>
</feature>
<name>A0A5C0SEJ7_CRATE</name>
<keyword evidence="10" id="KW-1185">Reference proteome</keyword>
<comment type="subcellular location">
    <subcellularLocation>
        <location evidence="1">Membrane</location>
        <topology evidence="1">Multi-pass membrane protein</topology>
    </subcellularLocation>
</comment>
<dbReference type="EMBL" id="CP042243">
    <property type="protein sequence ID" value="QEK12362.1"/>
    <property type="molecule type" value="Genomic_DNA"/>
</dbReference>
<dbReference type="Gene3D" id="2.40.50.140">
    <property type="entry name" value="Nucleic acid-binding proteins"/>
    <property type="match status" value="1"/>
</dbReference>
<evidence type="ECO:0000256" key="2">
    <source>
        <dbReference type="ARBA" id="ARBA00022692"/>
    </source>
</evidence>
<protein>
    <submittedName>
        <fullName evidence="9">Nodulation protein NfeD</fullName>
    </submittedName>
</protein>
<dbReference type="PANTHER" id="PTHR33507">
    <property type="entry name" value="INNER MEMBRANE PROTEIN YBBJ"/>
    <property type="match status" value="1"/>
</dbReference>
<evidence type="ECO:0000259" key="8">
    <source>
        <dbReference type="Pfam" id="PF25145"/>
    </source>
</evidence>
<dbReference type="InterPro" id="IPR012340">
    <property type="entry name" value="NA-bd_OB-fold"/>
</dbReference>
<evidence type="ECO:0000256" key="4">
    <source>
        <dbReference type="ARBA" id="ARBA00023136"/>
    </source>
</evidence>
<feature type="transmembrane region" description="Helical" evidence="5">
    <location>
        <begin position="308"/>
        <end position="325"/>
    </location>
</feature>
<dbReference type="RefSeq" id="WP_148809517.1">
    <property type="nucleotide sequence ID" value="NZ_CP042243.1"/>
</dbReference>
<dbReference type="InterPro" id="IPR052165">
    <property type="entry name" value="Membrane_assoc_protease"/>
</dbReference>
<keyword evidence="3 5" id="KW-1133">Transmembrane helix</keyword>
<dbReference type="InterPro" id="IPR056738">
    <property type="entry name" value="NfeD1b_N"/>
</dbReference>
<feature type="transmembrane region" description="Helical" evidence="5">
    <location>
        <begin position="260"/>
        <end position="278"/>
    </location>
</feature>
<proteinExistence type="predicted"/>
<feature type="transmembrane region" description="Helical" evidence="5">
    <location>
        <begin position="229"/>
        <end position="253"/>
    </location>
</feature>
<dbReference type="Pfam" id="PF01957">
    <property type="entry name" value="NfeD"/>
    <property type="match status" value="1"/>
</dbReference>
<organism evidence="9 10">
    <name type="scientific">Crassaminicella thermophila</name>
    <dbReference type="NCBI Taxonomy" id="2599308"/>
    <lineage>
        <taxon>Bacteria</taxon>
        <taxon>Bacillati</taxon>
        <taxon>Bacillota</taxon>
        <taxon>Clostridia</taxon>
        <taxon>Eubacteriales</taxon>
        <taxon>Clostridiaceae</taxon>
        <taxon>Crassaminicella</taxon>
    </lineage>
</organism>
<feature type="transmembrane region" description="Helical" evidence="5">
    <location>
        <begin position="9"/>
        <end position="27"/>
    </location>
</feature>
<evidence type="ECO:0000256" key="1">
    <source>
        <dbReference type="ARBA" id="ARBA00004141"/>
    </source>
</evidence>
<dbReference type="OrthoDB" id="9806253at2"/>